<comment type="caution">
    <text evidence="2">The sequence shown here is derived from an EMBL/GenBank/DDBJ whole genome shotgun (WGS) entry which is preliminary data.</text>
</comment>
<dbReference type="AlphaFoldDB" id="A0A8T3A4Q1"/>
<dbReference type="EMBL" id="JAGYWB010000019">
    <property type="protein sequence ID" value="KAI0489211.1"/>
    <property type="molecule type" value="Genomic_DNA"/>
</dbReference>
<reference evidence="2" key="1">
    <citation type="journal article" date="2022" name="Front. Genet.">
        <title>Chromosome-Scale Assembly of the Dendrobium nobile Genome Provides Insights Into the Molecular Mechanism of the Biosynthesis of the Medicinal Active Ingredient of Dendrobium.</title>
        <authorList>
            <person name="Xu Q."/>
            <person name="Niu S.-C."/>
            <person name="Li K.-L."/>
            <person name="Zheng P.-J."/>
            <person name="Zhang X.-J."/>
            <person name="Jia Y."/>
            <person name="Liu Y."/>
            <person name="Niu Y.-X."/>
            <person name="Yu L.-H."/>
            <person name="Chen D.-F."/>
            <person name="Zhang G.-Q."/>
        </authorList>
    </citation>
    <scope>NUCLEOTIDE SEQUENCE</scope>
    <source>
        <tissue evidence="2">Leaf</tissue>
    </source>
</reference>
<organism evidence="2 3">
    <name type="scientific">Dendrobium nobile</name>
    <name type="common">Orchid</name>
    <dbReference type="NCBI Taxonomy" id="94219"/>
    <lineage>
        <taxon>Eukaryota</taxon>
        <taxon>Viridiplantae</taxon>
        <taxon>Streptophyta</taxon>
        <taxon>Embryophyta</taxon>
        <taxon>Tracheophyta</taxon>
        <taxon>Spermatophyta</taxon>
        <taxon>Magnoliopsida</taxon>
        <taxon>Liliopsida</taxon>
        <taxon>Asparagales</taxon>
        <taxon>Orchidaceae</taxon>
        <taxon>Epidendroideae</taxon>
        <taxon>Malaxideae</taxon>
        <taxon>Dendrobiinae</taxon>
        <taxon>Dendrobium</taxon>
    </lineage>
</organism>
<protein>
    <submittedName>
        <fullName evidence="2">Uncharacterized protein</fullName>
    </submittedName>
</protein>
<evidence type="ECO:0000313" key="3">
    <source>
        <dbReference type="Proteomes" id="UP000829196"/>
    </source>
</evidence>
<sequence>MKGKKLPALEKKKKLRLSRRMRVSSVTVLATAASDPKKVLSKSATREKKRRWRWFRIPKVRRTREGLPRSWSLQTERSREREPEVGLRFCWSCEREEKGGLLPSGTCEPPGETEGAGSVRLGLPRTREGEAEGVRPGL</sequence>
<evidence type="ECO:0000313" key="2">
    <source>
        <dbReference type="EMBL" id="KAI0489211.1"/>
    </source>
</evidence>
<dbReference type="Proteomes" id="UP000829196">
    <property type="component" value="Unassembled WGS sequence"/>
</dbReference>
<accession>A0A8T3A4Q1</accession>
<name>A0A8T3A4Q1_DENNO</name>
<proteinExistence type="predicted"/>
<feature type="region of interest" description="Disordered" evidence="1">
    <location>
        <begin position="98"/>
        <end position="138"/>
    </location>
</feature>
<gene>
    <name evidence="2" type="ORF">KFK09_029053</name>
</gene>
<feature type="compositionally biased region" description="Basic and acidic residues" evidence="1">
    <location>
        <begin position="125"/>
        <end position="138"/>
    </location>
</feature>
<keyword evidence="3" id="KW-1185">Reference proteome</keyword>
<evidence type="ECO:0000256" key="1">
    <source>
        <dbReference type="SAM" id="MobiDB-lite"/>
    </source>
</evidence>